<evidence type="ECO:0000313" key="2">
    <source>
        <dbReference type="Proteomes" id="UP000283374"/>
    </source>
</evidence>
<dbReference type="Proteomes" id="UP000283374">
    <property type="component" value="Unassembled WGS sequence"/>
</dbReference>
<comment type="caution">
    <text evidence="1">The sequence shown here is derived from an EMBL/GenBank/DDBJ whole genome shotgun (WGS) entry which is preliminary data.</text>
</comment>
<organism evidence="1 2">
    <name type="scientific">Cellulomonas rhizosphaerae</name>
    <dbReference type="NCBI Taxonomy" id="2293719"/>
    <lineage>
        <taxon>Bacteria</taxon>
        <taxon>Bacillati</taxon>
        <taxon>Actinomycetota</taxon>
        <taxon>Actinomycetes</taxon>
        <taxon>Micrococcales</taxon>
        <taxon>Cellulomonadaceae</taxon>
        <taxon>Cellulomonas</taxon>
    </lineage>
</organism>
<evidence type="ECO:0008006" key="3">
    <source>
        <dbReference type="Google" id="ProtNLM"/>
    </source>
</evidence>
<evidence type="ECO:0000313" key="1">
    <source>
        <dbReference type="EMBL" id="RHA42689.1"/>
    </source>
</evidence>
<sequence length="124" mass="14002">MPATFQLYRFSDDDLFWWRLVSPNGRGVARMPHGLADLEEARAAVADLVGRLGDLNAVLRLTDTYRWHWVLQADGVAVAEGIGDQDRRVRCEYACRTFEVLASTARIDPSLVTFRRVGAPSRPR</sequence>
<dbReference type="EMBL" id="QWKP01000167">
    <property type="protein sequence ID" value="RHA42689.1"/>
    <property type="molecule type" value="Genomic_DNA"/>
</dbReference>
<gene>
    <name evidence="1" type="ORF">D1825_06805</name>
</gene>
<dbReference type="RefSeq" id="WP_118766688.1">
    <property type="nucleotide sequence ID" value="NZ_QWKP01000167.1"/>
</dbReference>
<keyword evidence="2" id="KW-1185">Reference proteome</keyword>
<name>A0A413RMU7_9CELL</name>
<proteinExistence type="predicted"/>
<dbReference type="OrthoDB" id="4824605at2"/>
<dbReference type="Gene3D" id="2.30.29.80">
    <property type="match status" value="1"/>
</dbReference>
<protein>
    <recommendedName>
        <fullName evidence="3">DUF1508 domain-containing protein</fullName>
    </recommendedName>
</protein>
<dbReference type="AlphaFoldDB" id="A0A413RMU7"/>
<accession>A0A413RMU7</accession>
<reference evidence="1 2" key="1">
    <citation type="submission" date="2018-08" db="EMBL/GenBank/DDBJ databases">
        <title>Cellulomonas rhizosphaerae sp. nov., a novel actinomycete isolated from soil.</title>
        <authorList>
            <person name="Tian Y."/>
        </authorList>
    </citation>
    <scope>NUCLEOTIDE SEQUENCE [LARGE SCALE GENOMIC DNA]</scope>
    <source>
        <strain evidence="1 2">NEAU-TCZ24</strain>
    </source>
</reference>